<sequence>MRTAETYVTQNMMQFCYTCDDAGFCETEEACRTCWTDNGVWNVADEAGAQETINLLHAYYE</sequence>
<proteinExistence type="predicted"/>
<protein>
    <submittedName>
        <fullName evidence="1">Uncharacterized protein</fullName>
    </submittedName>
</protein>
<dbReference type="EMBL" id="LYPA01000029">
    <property type="protein sequence ID" value="OBR68117.1"/>
    <property type="molecule type" value="Genomic_DNA"/>
</dbReference>
<keyword evidence="2" id="KW-1185">Reference proteome</keyword>
<reference evidence="1 2" key="1">
    <citation type="submission" date="2016-05" db="EMBL/GenBank/DDBJ databases">
        <title>Paenibacillus oryzae. sp. nov., isolated from the rice root.</title>
        <authorList>
            <person name="Zhang J."/>
            <person name="Zhang X."/>
        </authorList>
    </citation>
    <scope>NUCLEOTIDE SEQUENCE [LARGE SCALE GENOMIC DNA]</scope>
    <source>
        <strain evidence="1 2">1DrF-4</strain>
    </source>
</reference>
<dbReference type="STRING" id="1844972.A7K91_07875"/>
<dbReference type="Proteomes" id="UP000092024">
    <property type="component" value="Unassembled WGS sequence"/>
</dbReference>
<accession>A0A1A5YR68</accession>
<dbReference type="AlphaFoldDB" id="A0A1A5YR68"/>
<dbReference type="RefSeq" id="WP_068679741.1">
    <property type="nucleotide sequence ID" value="NZ_LYPA01000029.1"/>
</dbReference>
<evidence type="ECO:0000313" key="1">
    <source>
        <dbReference type="EMBL" id="OBR68117.1"/>
    </source>
</evidence>
<gene>
    <name evidence="1" type="ORF">A7K91_07875</name>
</gene>
<name>A0A1A5YR68_9BACL</name>
<evidence type="ECO:0000313" key="2">
    <source>
        <dbReference type="Proteomes" id="UP000092024"/>
    </source>
</evidence>
<dbReference type="OrthoDB" id="2627814at2"/>
<organism evidence="1 2">
    <name type="scientific">Paenibacillus oryzae</name>
    <dbReference type="NCBI Taxonomy" id="1844972"/>
    <lineage>
        <taxon>Bacteria</taxon>
        <taxon>Bacillati</taxon>
        <taxon>Bacillota</taxon>
        <taxon>Bacilli</taxon>
        <taxon>Bacillales</taxon>
        <taxon>Paenibacillaceae</taxon>
        <taxon>Paenibacillus</taxon>
    </lineage>
</organism>
<comment type="caution">
    <text evidence="1">The sequence shown here is derived from an EMBL/GenBank/DDBJ whole genome shotgun (WGS) entry which is preliminary data.</text>
</comment>